<dbReference type="Gene3D" id="3.30.390.30">
    <property type="match status" value="1"/>
</dbReference>
<accession>A0A450YYZ7</accession>
<evidence type="ECO:0000256" key="2">
    <source>
        <dbReference type="ARBA" id="ARBA00004496"/>
    </source>
</evidence>
<dbReference type="Pfam" id="PF02852">
    <property type="entry name" value="Pyr_redox_dim"/>
    <property type="match status" value="1"/>
</dbReference>
<keyword evidence="8" id="KW-0520">NAD</keyword>
<dbReference type="GO" id="GO:0004148">
    <property type="term" value="F:dihydrolipoyl dehydrogenase (NADH) activity"/>
    <property type="evidence" value="ECO:0007669"/>
    <property type="project" value="TreeGrafter"/>
</dbReference>
<gene>
    <name evidence="10" type="ORF">BECKTC1821E_GA0114239_10693</name>
</gene>
<keyword evidence="5" id="KW-0285">Flavoprotein</keyword>
<evidence type="ECO:0000256" key="5">
    <source>
        <dbReference type="ARBA" id="ARBA00022630"/>
    </source>
</evidence>
<name>A0A450YYZ7_9GAMM</name>
<evidence type="ECO:0000259" key="9">
    <source>
        <dbReference type="Pfam" id="PF02852"/>
    </source>
</evidence>
<dbReference type="GO" id="GO:0006103">
    <property type="term" value="P:2-oxoglutarate metabolic process"/>
    <property type="evidence" value="ECO:0007669"/>
    <property type="project" value="TreeGrafter"/>
</dbReference>
<keyword evidence="6" id="KW-0274">FAD</keyword>
<reference evidence="10" key="1">
    <citation type="submission" date="2019-02" db="EMBL/GenBank/DDBJ databases">
        <authorList>
            <person name="Gruber-Vodicka R. H."/>
            <person name="Seah K. B. B."/>
        </authorList>
    </citation>
    <scope>NUCLEOTIDE SEQUENCE</scope>
    <source>
        <strain evidence="10">BECK_BZ125</strain>
    </source>
</reference>
<evidence type="ECO:0000256" key="7">
    <source>
        <dbReference type="ARBA" id="ARBA00023002"/>
    </source>
</evidence>
<proteinExistence type="inferred from homology"/>
<comment type="subcellular location">
    <subcellularLocation>
        <location evidence="2">Cytoplasm</location>
    </subcellularLocation>
</comment>
<dbReference type="GO" id="GO:0005737">
    <property type="term" value="C:cytoplasm"/>
    <property type="evidence" value="ECO:0007669"/>
    <property type="project" value="UniProtKB-SubCell"/>
</dbReference>
<evidence type="ECO:0000256" key="6">
    <source>
        <dbReference type="ARBA" id="ARBA00022827"/>
    </source>
</evidence>
<evidence type="ECO:0000256" key="3">
    <source>
        <dbReference type="ARBA" id="ARBA00007532"/>
    </source>
</evidence>
<comment type="cofactor">
    <cofactor evidence="1">
        <name>FAD</name>
        <dbReference type="ChEBI" id="CHEBI:57692"/>
    </cofactor>
</comment>
<feature type="domain" description="Pyridine nucleotide-disulphide oxidoreductase dimerisation" evidence="9">
    <location>
        <begin position="30"/>
        <end position="139"/>
    </location>
</feature>
<keyword evidence="7" id="KW-0560">Oxidoreductase</keyword>
<dbReference type="SUPFAM" id="SSF55424">
    <property type="entry name" value="FAD/NAD-linked reductases, dimerisation (C-terminal) domain"/>
    <property type="match status" value="1"/>
</dbReference>
<dbReference type="AlphaFoldDB" id="A0A450YYZ7"/>
<evidence type="ECO:0000256" key="4">
    <source>
        <dbReference type="ARBA" id="ARBA00022490"/>
    </source>
</evidence>
<dbReference type="GO" id="GO:0050660">
    <property type="term" value="F:flavin adenine dinucleotide binding"/>
    <property type="evidence" value="ECO:0007669"/>
    <property type="project" value="TreeGrafter"/>
</dbReference>
<evidence type="ECO:0000313" key="10">
    <source>
        <dbReference type="EMBL" id="VFK46746.1"/>
    </source>
</evidence>
<dbReference type="PANTHER" id="PTHR22912:SF224">
    <property type="entry name" value="DIHYDROLIPOYL DEHYDROGENASE"/>
    <property type="match status" value="1"/>
</dbReference>
<dbReference type="FunFam" id="3.30.390.30:FF:000001">
    <property type="entry name" value="Dihydrolipoyl dehydrogenase"/>
    <property type="match status" value="1"/>
</dbReference>
<dbReference type="PANTHER" id="PTHR22912">
    <property type="entry name" value="DISULFIDE OXIDOREDUCTASE"/>
    <property type="match status" value="1"/>
</dbReference>
<dbReference type="InterPro" id="IPR050151">
    <property type="entry name" value="Class-I_Pyr_Nuc-Dis_Oxidored"/>
</dbReference>
<protein>
    <submittedName>
        <fullName evidence="10">Dihydrolipoamide dehydrogenase</fullName>
    </submittedName>
</protein>
<dbReference type="PRINTS" id="PR00411">
    <property type="entry name" value="PNDRDTASEI"/>
</dbReference>
<organism evidence="10">
    <name type="scientific">Candidatus Kentrum sp. TC</name>
    <dbReference type="NCBI Taxonomy" id="2126339"/>
    <lineage>
        <taxon>Bacteria</taxon>
        <taxon>Pseudomonadati</taxon>
        <taxon>Pseudomonadota</taxon>
        <taxon>Gammaproteobacteria</taxon>
        <taxon>Candidatus Kentrum</taxon>
    </lineage>
</organism>
<evidence type="ECO:0000256" key="1">
    <source>
        <dbReference type="ARBA" id="ARBA00001974"/>
    </source>
</evidence>
<evidence type="ECO:0000256" key="8">
    <source>
        <dbReference type="ARBA" id="ARBA00023027"/>
    </source>
</evidence>
<dbReference type="InterPro" id="IPR004099">
    <property type="entry name" value="Pyr_nucl-diS_OxRdtase_dimer"/>
</dbReference>
<keyword evidence="4" id="KW-0963">Cytoplasm</keyword>
<dbReference type="InterPro" id="IPR016156">
    <property type="entry name" value="FAD/NAD-linked_Rdtase_dimer_sf"/>
</dbReference>
<dbReference type="EMBL" id="CAADFT010000069">
    <property type="protein sequence ID" value="VFK46746.1"/>
    <property type="molecule type" value="Genomic_DNA"/>
</dbReference>
<comment type="similarity">
    <text evidence="3">Belongs to the class-I pyridine nucleotide-disulfide oxidoreductase family.</text>
</comment>
<sequence length="149" mass="15991">MFVAHKAPEEGIAVAEQIAGQASKVNYDTIPHVIYTHLDIAWVGKSEEMLKEEGLPFRVGNFPFRAIGRTHCAGETDGLVKIIGDAKTDRILGVHLFATNASDLIAEAVTAMEFSASTEDLARIVHAHPTLAEAIHEAALAVDGKAIHL</sequence>